<dbReference type="InterPro" id="IPR010998">
    <property type="entry name" value="Integrase_recombinase_N"/>
</dbReference>
<evidence type="ECO:0000256" key="5">
    <source>
        <dbReference type="PROSITE-ProRule" id="PRU01248"/>
    </source>
</evidence>
<evidence type="ECO:0000256" key="4">
    <source>
        <dbReference type="ARBA" id="ARBA00023172"/>
    </source>
</evidence>
<reference evidence="9" key="1">
    <citation type="submission" date="2016-05" db="EMBL/GenBank/DDBJ databases">
        <title>Draft genome of Corynebacterium afermentans subsp. afermentans LCDC 88199T.</title>
        <authorList>
            <person name="Bernier A.-M."/>
            <person name="Bernard K."/>
        </authorList>
    </citation>
    <scope>NUCLEOTIDE SEQUENCE [LARGE SCALE GENOMIC DNA]</scope>
    <source>
        <strain evidence="9">NML04-0072</strain>
    </source>
</reference>
<name>A0A1A9RSV9_EIKCO</name>
<keyword evidence="2" id="KW-0229">DNA integration</keyword>
<proteinExistence type="inferred from homology"/>
<evidence type="ECO:0000256" key="1">
    <source>
        <dbReference type="ARBA" id="ARBA00008857"/>
    </source>
</evidence>
<sequence length="332" mass="37808">MQTVYEAFLLFKAENQGKADRTIAAYRDILQRFDTWLDGKPPESVSADDLLVFTGPYLHRSKLRPISRRPYIACLREFYRWLHSVAHHIPANPAENLDYPETGRKLPTFLTLDNAEKLIWAPDLETFTGVRDAAIISVLLGCGLRVAGVVGLNESNLQTQIIDREPRLCLRTLEKGSKERLLPVPREADLLLRIYLEHDELKSIDRSLPDGDRVLFVTTNNRHCPEHQYHGERRRFTTRGLHAMIRRLGLRAGIPANQLHPHALRHLYGTELAESDVQDGVRQQLLGHSDPRSTQIYTHLATRKLTGDVDRGNPLAKIKTPVTELLGKLPRP</sequence>
<dbReference type="Gene3D" id="1.10.150.130">
    <property type="match status" value="1"/>
</dbReference>
<comment type="caution">
    <text evidence="8">The sequence shown here is derived from an EMBL/GenBank/DDBJ whole genome shotgun (WGS) entry which is preliminary data.</text>
</comment>
<dbReference type="InterPro" id="IPR004107">
    <property type="entry name" value="Integrase_SAM-like_N"/>
</dbReference>
<dbReference type="InterPro" id="IPR044068">
    <property type="entry name" value="CB"/>
</dbReference>
<evidence type="ECO:0000256" key="3">
    <source>
        <dbReference type="ARBA" id="ARBA00023125"/>
    </source>
</evidence>
<evidence type="ECO:0000259" key="6">
    <source>
        <dbReference type="PROSITE" id="PS51898"/>
    </source>
</evidence>
<dbReference type="InterPro" id="IPR002104">
    <property type="entry name" value="Integrase_catalytic"/>
</dbReference>
<dbReference type="GO" id="GO:0003677">
    <property type="term" value="F:DNA binding"/>
    <property type="evidence" value="ECO:0007669"/>
    <property type="project" value="UniProtKB-UniRule"/>
</dbReference>
<dbReference type="PROSITE" id="PS51900">
    <property type="entry name" value="CB"/>
    <property type="match status" value="1"/>
</dbReference>
<dbReference type="GO" id="GO:0006310">
    <property type="term" value="P:DNA recombination"/>
    <property type="evidence" value="ECO:0007669"/>
    <property type="project" value="UniProtKB-KW"/>
</dbReference>
<dbReference type="Pfam" id="PF00589">
    <property type="entry name" value="Phage_integrase"/>
    <property type="match status" value="1"/>
</dbReference>
<feature type="domain" description="Core-binding (CB)" evidence="7">
    <location>
        <begin position="1"/>
        <end position="83"/>
    </location>
</feature>
<dbReference type="InterPro" id="IPR011010">
    <property type="entry name" value="DNA_brk_join_enz"/>
</dbReference>
<feature type="domain" description="Tyr recombinase" evidence="6">
    <location>
        <begin position="105"/>
        <end position="310"/>
    </location>
</feature>
<evidence type="ECO:0008006" key="10">
    <source>
        <dbReference type="Google" id="ProtNLM"/>
    </source>
</evidence>
<gene>
    <name evidence="8" type="ORF">A7P90_01010</name>
</gene>
<evidence type="ECO:0000313" key="9">
    <source>
        <dbReference type="Proteomes" id="UP000077589"/>
    </source>
</evidence>
<dbReference type="PANTHER" id="PTHR30349:SF41">
    <property type="entry name" value="INTEGRASE_RECOMBINASE PROTEIN MJ0367-RELATED"/>
    <property type="match status" value="1"/>
</dbReference>
<evidence type="ECO:0000313" key="8">
    <source>
        <dbReference type="EMBL" id="OAM23184.1"/>
    </source>
</evidence>
<dbReference type="Gene3D" id="1.10.443.10">
    <property type="entry name" value="Intergrase catalytic core"/>
    <property type="match status" value="1"/>
</dbReference>
<dbReference type="InterPro" id="IPR050090">
    <property type="entry name" value="Tyrosine_recombinase_XerCD"/>
</dbReference>
<dbReference type="SUPFAM" id="SSF56349">
    <property type="entry name" value="DNA breaking-rejoining enzymes"/>
    <property type="match status" value="1"/>
</dbReference>
<dbReference type="RefSeq" id="WP_064087282.1">
    <property type="nucleotide sequence ID" value="NZ_LXSG01000008.1"/>
</dbReference>
<dbReference type="AlphaFoldDB" id="A0A1A9RSV9"/>
<dbReference type="EMBL" id="LXSG01000008">
    <property type="protein sequence ID" value="OAM23184.1"/>
    <property type="molecule type" value="Genomic_DNA"/>
</dbReference>
<evidence type="ECO:0000259" key="7">
    <source>
        <dbReference type="PROSITE" id="PS51900"/>
    </source>
</evidence>
<evidence type="ECO:0000256" key="2">
    <source>
        <dbReference type="ARBA" id="ARBA00022908"/>
    </source>
</evidence>
<accession>A0A1A9RSV9</accession>
<dbReference type="InterPro" id="IPR013762">
    <property type="entry name" value="Integrase-like_cat_sf"/>
</dbReference>
<comment type="similarity">
    <text evidence="1">Belongs to the 'phage' integrase family.</text>
</comment>
<dbReference type="GO" id="GO:0015074">
    <property type="term" value="P:DNA integration"/>
    <property type="evidence" value="ECO:0007669"/>
    <property type="project" value="UniProtKB-KW"/>
</dbReference>
<keyword evidence="4" id="KW-0233">DNA recombination</keyword>
<keyword evidence="3 5" id="KW-0238">DNA-binding</keyword>
<dbReference type="PANTHER" id="PTHR30349">
    <property type="entry name" value="PHAGE INTEGRASE-RELATED"/>
    <property type="match status" value="1"/>
</dbReference>
<protein>
    <recommendedName>
        <fullName evidence="10">Recombinase XerD</fullName>
    </recommendedName>
</protein>
<dbReference type="PROSITE" id="PS51898">
    <property type="entry name" value="TYR_RECOMBINASE"/>
    <property type="match status" value="1"/>
</dbReference>
<dbReference type="Proteomes" id="UP000077589">
    <property type="component" value="Unassembled WGS sequence"/>
</dbReference>
<dbReference type="Pfam" id="PF13495">
    <property type="entry name" value="Phage_int_SAM_4"/>
    <property type="match status" value="1"/>
</dbReference>
<dbReference type="OrthoDB" id="662444at2"/>
<organism evidence="8 9">
    <name type="scientific">Eikenella corrodens</name>
    <dbReference type="NCBI Taxonomy" id="539"/>
    <lineage>
        <taxon>Bacteria</taxon>
        <taxon>Pseudomonadati</taxon>
        <taxon>Pseudomonadota</taxon>
        <taxon>Betaproteobacteria</taxon>
        <taxon>Neisseriales</taxon>
        <taxon>Neisseriaceae</taxon>
        <taxon>Eikenella</taxon>
    </lineage>
</organism>